<accession>A0ABT2ZCS8</accession>
<feature type="region of interest" description="Disordered" evidence="1">
    <location>
        <begin position="193"/>
        <end position="236"/>
    </location>
</feature>
<gene>
    <name evidence="2" type="ORF">OEW28_09760</name>
</gene>
<keyword evidence="3" id="KW-1185">Reference proteome</keyword>
<sequence>MTTEPNDPTASGSSFADAPTFLVLSRNEIESLSTKAARGAGMSWGQAEEAGFAAGWLHEHGVDGSAALLAQLESAAGKPWHDVCPIVGPRHWRQQGEGPLCPIAVGAALSDFVDLPEGSLSQGLKIADVSRPVLLVPFLSRIAERHGQRIALTFPGGAVGVDGTGAITGDLGCFTGLSAATLTLELLEGAADAESRGPAGCESPVLSRLNDLAMKTTVPPSDRSRADAGAGTSDND</sequence>
<evidence type="ECO:0000256" key="1">
    <source>
        <dbReference type="SAM" id="MobiDB-lite"/>
    </source>
</evidence>
<dbReference type="Proteomes" id="UP001652542">
    <property type="component" value="Unassembled WGS sequence"/>
</dbReference>
<reference evidence="2 3" key="1">
    <citation type="submission" date="2022-10" db="EMBL/GenBank/DDBJ databases">
        <title>Defluviimonas sp. nov., isolated from ocean surface water.</title>
        <authorList>
            <person name="He W."/>
            <person name="Wang L."/>
            <person name="Zhang D.-F."/>
        </authorList>
    </citation>
    <scope>NUCLEOTIDE SEQUENCE [LARGE SCALE GENOMIC DNA]</scope>
    <source>
        <strain evidence="2 3">WL0002</strain>
    </source>
</reference>
<proteinExistence type="predicted"/>
<dbReference type="Pfam" id="PF12525">
    <property type="entry name" value="DUF3726"/>
    <property type="match status" value="1"/>
</dbReference>
<evidence type="ECO:0000313" key="2">
    <source>
        <dbReference type="EMBL" id="MCV2868914.1"/>
    </source>
</evidence>
<name>A0ABT2ZCS8_9RHOB</name>
<dbReference type="RefSeq" id="WP_263734575.1">
    <property type="nucleotide sequence ID" value="NZ_JAOWKY010000002.1"/>
</dbReference>
<dbReference type="EMBL" id="JAOWKY010000002">
    <property type="protein sequence ID" value="MCV2868914.1"/>
    <property type="molecule type" value="Genomic_DNA"/>
</dbReference>
<dbReference type="InterPro" id="IPR022201">
    <property type="entry name" value="DUF3726"/>
</dbReference>
<organism evidence="2 3">
    <name type="scientific">Albidovulum marisflavi</name>
    <dbReference type="NCBI Taxonomy" id="2984159"/>
    <lineage>
        <taxon>Bacteria</taxon>
        <taxon>Pseudomonadati</taxon>
        <taxon>Pseudomonadota</taxon>
        <taxon>Alphaproteobacteria</taxon>
        <taxon>Rhodobacterales</taxon>
        <taxon>Paracoccaceae</taxon>
        <taxon>Albidovulum</taxon>
    </lineage>
</organism>
<comment type="caution">
    <text evidence="2">The sequence shown here is derived from an EMBL/GenBank/DDBJ whole genome shotgun (WGS) entry which is preliminary data.</text>
</comment>
<protein>
    <submittedName>
        <fullName evidence="2">DUF3726 domain-containing protein</fullName>
    </submittedName>
</protein>
<evidence type="ECO:0000313" key="3">
    <source>
        <dbReference type="Proteomes" id="UP001652542"/>
    </source>
</evidence>